<dbReference type="RefSeq" id="WP_004907622.1">
    <property type="nucleotide sequence ID" value="NZ_ASYZ01000033.1"/>
</dbReference>
<dbReference type="PATRIC" id="fig|1330047.3.peg.707"/>
<proteinExistence type="predicted"/>
<gene>
    <name evidence="1" type="ORF">L292_2085</name>
</gene>
<evidence type="ECO:0000313" key="1">
    <source>
        <dbReference type="EMBL" id="EPR86851.1"/>
    </source>
</evidence>
<evidence type="ECO:0000313" key="2">
    <source>
        <dbReference type="Proteomes" id="UP000018420"/>
    </source>
</evidence>
<organism evidence="1 2">
    <name type="scientific">Acinetobacter junii CIP 107470 = MTCC 11364</name>
    <dbReference type="NCBI Taxonomy" id="1217666"/>
    <lineage>
        <taxon>Bacteria</taxon>
        <taxon>Pseudomonadati</taxon>
        <taxon>Pseudomonadota</taxon>
        <taxon>Gammaproteobacteria</taxon>
        <taxon>Moraxellales</taxon>
        <taxon>Moraxellaceae</taxon>
        <taxon>Acinetobacter</taxon>
    </lineage>
</organism>
<sequence length="389" mass="43707">MAMIDYRKIEDEFLLACAERGLKVPGRPKFDGTWQRVQVEGDKPSQTSGAYRVFLDGLPAGSIFNHKKGIQDTWVTGQNISNDDLLLLRQDAEKNKNERAQKIKQQQEAVALIAQHVVRNSPPAFDNHGYCRTKQINAHGLLRVTPAIANEQILVGNNFKESKALRDQNPNKVVLTANDLIMPLQDVHGKVWSFQTISAYGFKSYLKYGKKLECFNKIGELENGKPFMIGEGYATMKYLHQVSKITAVPVCDSSNLPVVAAILREHYPDSKIYITNDNDWEQELADTVHHKNPGVIAGQKAAEVSSGYLLTPQFPHGAQKCSDWNDLGVNFGVDEVKNQLRTQLYAIKNQLEQHVKEINHTVQNIDYAKDKTAETNQAQSTPTLPKNRI</sequence>
<accession>S7WUI2</accession>
<dbReference type="AlphaFoldDB" id="S7WUI2"/>
<name>S7WUI2_ACIJU</name>
<reference evidence="1 2" key="1">
    <citation type="submission" date="2013-05" db="EMBL/GenBank/DDBJ databases">
        <title>Genome assembly of Acinetobacter junii MTCC 11364.</title>
        <authorList>
            <person name="Khatri I."/>
            <person name="Singh N.K."/>
            <person name="Subramanian S."/>
            <person name="Mayilraj S."/>
        </authorList>
    </citation>
    <scope>NUCLEOTIDE SEQUENCE [LARGE SCALE GENOMIC DNA]</scope>
    <source>
        <strain evidence="1 2">MTCC 11364</strain>
    </source>
</reference>
<dbReference type="EMBL" id="ASYZ01000033">
    <property type="protein sequence ID" value="EPR86851.1"/>
    <property type="molecule type" value="Genomic_DNA"/>
</dbReference>
<comment type="caution">
    <text evidence="1">The sequence shown here is derived from an EMBL/GenBank/DDBJ whole genome shotgun (WGS) entry which is preliminary data.</text>
</comment>
<dbReference type="Proteomes" id="UP000018420">
    <property type="component" value="Unassembled WGS sequence"/>
</dbReference>
<protein>
    <submittedName>
        <fullName evidence="1">IncP-type DNA transfer primase TraC</fullName>
    </submittedName>
</protein>